<protein>
    <submittedName>
        <fullName evidence="2">Jg285 protein</fullName>
    </submittedName>
</protein>
<proteinExistence type="predicted"/>
<accession>A0A8S4QRL6</accession>
<feature type="chain" id="PRO_5035735722" evidence="1">
    <location>
        <begin position="21"/>
        <end position="67"/>
    </location>
</feature>
<evidence type="ECO:0000256" key="1">
    <source>
        <dbReference type="SAM" id="SignalP"/>
    </source>
</evidence>
<dbReference type="Proteomes" id="UP000838756">
    <property type="component" value="Unassembled WGS sequence"/>
</dbReference>
<evidence type="ECO:0000313" key="2">
    <source>
        <dbReference type="EMBL" id="CAH2211563.1"/>
    </source>
</evidence>
<comment type="caution">
    <text evidence="2">The sequence shown here is derived from an EMBL/GenBank/DDBJ whole genome shotgun (WGS) entry which is preliminary data.</text>
</comment>
<sequence length="67" mass="7823">MELKERAVLLILFLIAPVNSLPYDIHWLSGPTTIERDFDHLKRTVDIYCYTGTPKDLFTLWQTVKVS</sequence>
<feature type="signal peptide" evidence="1">
    <location>
        <begin position="1"/>
        <end position="20"/>
    </location>
</feature>
<evidence type="ECO:0000313" key="3">
    <source>
        <dbReference type="Proteomes" id="UP000838756"/>
    </source>
</evidence>
<gene>
    <name evidence="2" type="primary">jg285</name>
    <name evidence="2" type="ORF">PAEG_LOCUS3375</name>
</gene>
<dbReference type="AlphaFoldDB" id="A0A8S4QRL6"/>
<keyword evidence="1" id="KW-0732">Signal</keyword>
<reference evidence="2" key="1">
    <citation type="submission" date="2022-03" db="EMBL/GenBank/DDBJ databases">
        <authorList>
            <person name="Lindestad O."/>
        </authorList>
    </citation>
    <scope>NUCLEOTIDE SEQUENCE</scope>
</reference>
<dbReference type="OrthoDB" id="10379431at2759"/>
<organism evidence="2 3">
    <name type="scientific">Pararge aegeria aegeria</name>
    <dbReference type="NCBI Taxonomy" id="348720"/>
    <lineage>
        <taxon>Eukaryota</taxon>
        <taxon>Metazoa</taxon>
        <taxon>Ecdysozoa</taxon>
        <taxon>Arthropoda</taxon>
        <taxon>Hexapoda</taxon>
        <taxon>Insecta</taxon>
        <taxon>Pterygota</taxon>
        <taxon>Neoptera</taxon>
        <taxon>Endopterygota</taxon>
        <taxon>Lepidoptera</taxon>
        <taxon>Glossata</taxon>
        <taxon>Ditrysia</taxon>
        <taxon>Papilionoidea</taxon>
        <taxon>Nymphalidae</taxon>
        <taxon>Satyrinae</taxon>
        <taxon>Satyrini</taxon>
        <taxon>Parargina</taxon>
        <taxon>Pararge</taxon>
    </lineage>
</organism>
<dbReference type="EMBL" id="CAKXAJ010010785">
    <property type="protein sequence ID" value="CAH2211563.1"/>
    <property type="molecule type" value="Genomic_DNA"/>
</dbReference>
<name>A0A8S4QRL6_9NEOP</name>
<keyword evidence="3" id="KW-1185">Reference proteome</keyword>